<dbReference type="InterPro" id="IPR005123">
    <property type="entry name" value="Oxoglu/Fe-dep_dioxygenase_dom"/>
</dbReference>
<dbReference type="PROSITE" id="PS51471">
    <property type="entry name" value="FE2OG_OXY"/>
    <property type="match status" value="1"/>
</dbReference>
<comment type="caution">
    <text evidence="8">The sequence shown here is derived from an EMBL/GenBank/DDBJ whole genome shotgun (WGS) entry which is preliminary data.</text>
</comment>
<evidence type="ECO:0000256" key="4">
    <source>
        <dbReference type="ARBA" id="ARBA00022964"/>
    </source>
</evidence>
<keyword evidence="4" id="KW-0223">Dioxygenase</keyword>
<dbReference type="PANTHER" id="PTHR10869">
    <property type="entry name" value="PROLYL 4-HYDROXYLASE ALPHA SUBUNIT"/>
    <property type="match status" value="1"/>
</dbReference>
<comment type="cofactor">
    <cofactor evidence="1">
        <name>L-ascorbate</name>
        <dbReference type="ChEBI" id="CHEBI:38290"/>
    </cofactor>
</comment>
<evidence type="ECO:0000313" key="8">
    <source>
        <dbReference type="EMBL" id="KDN28971.1"/>
    </source>
</evidence>
<dbReference type="EMBL" id="JFFR01000013">
    <property type="protein sequence ID" value="KDN28971.1"/>
    <property type="molecule type" value="Genomic_DNA"/>
</dbReference>
<sequence length="255" mass="29202">MTNNESFYVVRRESGTQRNDLPVWAPKNQNPFLLDSEYQGVTRKEVDNVPGAFQLLNVLKPEEVKRILAATNELGFTEDAAVSLPREIRHNSNLNFIADTETLEQIWQRCRDHFSDQYGHFGNKQPLGINGRFRFYRYEQGDYFKMHIDGSWPGSQVIDNQLVDDAFGDRWSMYTFLILLTDDFVGGETQFMVNRDDPTKPARQHEGANIESVRTPSGSVLCFPHGTHPFHCLHGSAPILSGVKHIIRTDVLFEL</sequence>
<keyword evidence="6" id="KW-0408">Iron</keyword>
<keyword evidence="3" id="KW-0847">Vitamin C</keyword>
<dbReference type="OrthoDB" id="269774at2"/>
<dbReference type="InterPro" id="IPR006620">
    <property type="entry name" value="Pro_4_hyd_alph"/>
</dbReference>
<dbReference type="InterPro" id="IPR045054">
    <property type="entry name" value="P4HA-like"/>
</dbReference>
<dbReference type="STRING" id="212667.VFDL14_22985"/>
<evidence type="ECO:0000313" key="9">
    <source>
        <dbReference type="Proteomes" id="UP000027219"/>
    </source>
</evidence>
<keyword evidence="2" id="KW-0479">Metal-binding</keyword>
<evidence type="ECO:0000256" key="5">
    <source>
        <dbReference type="ARBA" id="ARBA00023002"/>
    </source>
</evidence>
<evidence type="ECO:0000256" key="3">
    <source>
        <dbReference type="ARBA" id="ARBA00022896"/>
    </source>
</evidence>
<dbReference type="SMART" id="SM00702">
    <property type="entry name" value="P4Hc"/>
    <property type="match status" value="1"/>
</dbReference>
<evidence type="ECO:0000256" key="2">
    <source>
        <dbReference type="ARBA" id="ARBA00022723"/>
    </source>
</evidence>
<dbReference type="Gene3D" id="2.60.120.620">
    <property type="entry name" value="q2cbj1_9rhob like domain"/>
    <property type="match status" value="1"/>
</dbReference>
<dbReference type="GO" id="GO:0005506">
    <property type="term" value="F:iron ion binding"/>
    <property type="evidence" value="ECO:0007669"/>
    <property type="project" value="InterPro"/>
</dbReference>
<evidence type="ECO:0000259" key="7">
    <source>
        <dbReference type="PROSITE" id="PS51471"/>
    </source>
</evidence>
<dbReference type="GO" id="GO:0031418">
    <property type="term" value="F:L-ascorbic acid binding"/>
    <property type="evidence" value="ECO:0007669"/>
    <property type="project" value="UniProtKB-KW"/>
</dbReference>
<evidence type="ECO:0000256" key="6">
    <source>
        <dbReference type="ARBA" id="ARBA00023004"/>
    </source>
</evidence>
<organism evidence="8 9">
    <name type="scientific">Vibrio fortis</name>
    <dbReference type="NCBI Taxonomy" id="212667"/>
    <lineage>
        <taxon>Bacteria</taxon>
        <taxon>Pseudomonadati</taxon>
        <taxon>Pseudomonadota</taxon>
        <taxon>Gammaproteobacteria</taxon>
        <taxon>Vibrionales</taxon>
        <taxon>Vibrionaceae</taxon>
        <taxon>Vibrio</taxon>
    </lineage>
</organism>
<keyword evidence="9" id="KW-1185">Reference proteome</keyword>
<dbReference type="AlphaFoldDB" id="A0A066UNE7"/>
<dbReference type="PANTHER" id="PTHR10869:SF247">
    <property type="entry name" value="FE2OG DIOXYGENASE DOMAIN-CONTAINING PROTEIN"/>
    <property type="match status" value="1"/>
</dbReference>
<accession>A0A066UNE7</accession>
<proteinExistence type="predicted"/>
<dbReference type="GO" id="GO:0004656">
    <property type="term" value="F:procollagen-proline 4-dioxygenase activity"/>
    <property type="evidence" value="ECO:0007669"/>
    <property type="project" value="TreeGrafter"/>
</dbReference>
<feature type="domain" description="Fe2OG dioxygenase" evidence="7">
    <location>
        <begin position="128"/>
        <end position="253"/>
    </location>
</feature>
<protein>
    <submittedName>
        <fullName evidence="8">Oxidoreductase</fullName>
    </submittedName>
</protein>
<gene>
    <name evidence="8" type="ORF">VFDL14_22985</name>
</gene>
<keyword evidence="5" id="KW-0560">Oxidoreductase</keyword>
<name>A0A066UNE7_9VIBR</name>
<reference evidence="8 9" key="1">
    <citation type="submission" date="2014-02" db="EMBL/GenBank/DDBJ databases">
        <title>Vibrio fortis Dalian14 Genome Sequencing.</title>
        <authorList>
            <person name="Wang Y."/>
            <person name="Song L."/>
            <person name="Liu G."/>
            <person name="Ding J."/>
        </authorList>
    </citation>
    <scope>NUCLEOTIDE SEQUENCE [LARGE SCALE GENOMIC DNA]</scope>
    <source>
        <strain evidence="8 9">Dalian14</strain>
    </source>
</reference>
<evidence type="ECO:0000256" key="1">
    <source>
        <dbReference type="ARBA" id="ARBA00001961"/>
    </source>
</evidence>
<dbReference type="Proteomes" id="UP000027219">
    <property type="component" value="Unassembled WGS sequence"/>
</dbReference>
<dbReference type="RefSeq" id="WP_032550850.1">
    <property type="nucleotide sequence ID" value="NZ_JBEEAX010000005.1"/>
</dbReference>